<dbReference type="GO" id="GO:0005739">
    <property type="term" value="C:mitochondrion"/>
    <property type="evidence" value="ECO:0000318"/>
    <property type="project" value="GO_Central"/>
</dbReference>
<dbReference type="GO" id="GO:0008209">
    <property type="term" value="P:androgen metabolic process"/>
    <property type="evidence" value="ECO:0000318"/>
    <property type="project" value="GO_Central"/>
</dbReference>
<dbReference type="PANTHER" id="PTHR43658:SF8">
    <property type="entry name" value="17-BETA-HYDROXYSTEROID DEHYDROGENASE 14-RELATED"/>
    <property type="match status" value="1"/>
</dbReference>
<sequence length="254" mass="26975">MLLEKVVALIVGGASGIGRATAIRLIRAGARAVIVDLPSSEGQNTAQEFGSHCTFIPGHVDSESEIKAAIKVAKEKYGCVNASINTAALNTKELTLSESGCPHPLELFEETMKINAVGTFNVARLVAESMATNTPDQEGERGVIVNVSSIHGTEGQSGKVAYAATKGAINAMTLPMARDLAKLGIRVNTISPGIFNTPMFMAGRTKESREAITKSVPFPRRTGKPEEFAQLVQAVIENPMINGEIIRIDGALRF</sequence>
<dbReference type="PRINTS" id="PR00080">
    <property type="entry name" value="SDRFAMILY"/>
</dbReference>
<evidence type="ECO:0000313" key="4">
    <source>
        <dbReference type="Proteomes" id="UP000001593"/>
    </source>
</evidence>
<dbReference type="Gene3D" id="3.40.50.720">
    <property type="entry name" value="NAD(P)-binding Rossmann-like Domain"/>
    <property type="match status" value="1"/>
</dbReference>
<dbReference type="PROSITE" id="PS00061">
    <property type="entry name" value="ADH_SHORT"/>
    <property type="match status" value="1"/>
</dbReference>
<dbReference type="SUPFAM" id="SSF51735">
    <property type="entry name" value="NAD(P)-binding Rossmann-fold domains"/>
    <property type="match status" value="1"/>
</dbReference>
<dbReference type="Proteomes" id="UP000001593">
    <property type="component" value="Unassembled WGS sequence"/>
</dbReference>
<gene>
    <name evidence="3" type="ORF">NEMVEDRAFT_v1g163219</name>
</gene>
<reference evidence="3 4" key="1">
    <citation type="journal article" date="2007" name="Science">
        <title>Sea anemone genome reveals ancestral eumetazoan gene repertoire and genomic organization.</title>
        <authorList>
            <person name="Putnam N.H."/>
            <person name="Srivastava M."/>
            <person name="Hellsten U."/>
            <person name="Dirks B."/>
            <person name="Chapman J."/>
            <person name="Salamov A."/>
            <person name="Terry A."/>
            <person name="Shapiro H."/>
            <person name="Lindquist E."/>
            <person name="Kapitonov V.V."/>
            <person name="Jurka J."/>
            <person name="Genikhovich G."/>
            <person name="Grigoriev I.V."/>
            <person name="Lucas S.M."/>
            <person name="Steele R.E."/>
            <person name="Finnerty J.R."/>
            <person name="Technau U."/>
            <person name="Martindale M.Q."/>
            <person name="Rokhsar D.S."/>
        </authorList>
    </citation>
    <scope>NUCLEOTIDE SEQUENCE [LARGE SCALE GENOMIC DNA]</scope>
    <source>
        <strain evidence="4">CH2 X CH6</strain>
    </source>
</reference>
<dbReference type="KEGG" id="nve:5516466"/>
<dbReference type="PANTHER" id="PTHR43658">
    <property type="entry name" value="SHORT-CHAIN DEHYDROGENASE/REDUCTASE"/>
    <property type="match status" value="1"/>
</dbReference>
<dbReference type="GO" id="GO:0006631">
    <property type="term" value="P:fatty acid metabolic process"/>
    <property type="evidence" value="ECO:0000318"/>
    <property type="project" value="GO_Central"/>
</dbReference>
<dbReference type="InterPro" id="IPR002347">
    <property type="entry name" value="SDR_fam"/>
</dbReference>
<keyword evidence="4" id="KW-1185">Reference proteome</keyword>
<evidence type="ECO:0000256" key="2">
    <source>
        <dbReference type="RuleBase" id="RU000363"/>
    </source>
</evidence>
<proteinExistence type="inferred from homology"/>
<dbReference type="HOGENOM" id="CLU_010194_42_0_1"/>
<dbReference type="InterPro" id="IPR036291">
    <property type="entry name" value="NAD(P)-bd_dom_sf"/>
</dbReference>
<dbReference type="PhylomeDB" id="A7RVM1"/>
<keyword evidence="1" id="KW-0560">Oxidoreductase</keyword>
<dbReference type="OMA" id="MEMNATG"/>
<dbReference type="OrthoDB" id="1274115at2759"/>
<name>A7RVM1_NEMVE</name>
<dbReference type="GO" id="GO:0008210">
    <property type="term" value="P:estrogen metabolic process"/>
    <property type="evidence" value="ECO:0000318"/>
    <property type="project" value="GO_Central"/>
</dbReference>
<dbReference type="GO" id="GO:0004303">
    <property type="term" value="F:estradiol 17-beta-dehydrogenase [NAD(P)+] activity"/>
    <property type="evidence" value="ECO:0000318"/>
    <property type="project" value="GO_Central"/>
</dbReference>
<comment type="similarity">
    <text evidence="2">Belongs to the short-chain dehydrogenases/reductases (SDR) family.</text>
</comment>
<dbReference type="eggNOG" id="KOG1199">
    <property type="taxonomic scope" value="Eukaryota"/>
</dbReference>
<evidence type="ECO:0000313" key="3">
    <source>
        <dbReference type="EMBL" id="EDO44409.1"/>
    </source>
</evidence>
<dbReference type="EMBL" id="DS469544">
    <property type="protein sequence ID" value="EDO44409.1"/>
    <property type="molecule type" value="Genomic_DNA"/>
</dbReference>
<evidence type="ECO:0000256" key="1">
    <source>
        <dbReference type="ARBA" id="ARBA00023002"/>
    </source>
</evidence>
<organism evidence="3 4">
    <name type="scientific">Nematostella vectensis</name>
    <name type="common">Starlet sea anemone</name>
    <dbReference type="NCBI Taxonomy" id="45351"/>
    <lineage>
        <taxon>Eukaryota</taxon>
        <taxon>Metazoa</taxon>
        <taxon>Cnidaria</taxon>
        <taxon>Anthozoa</taxon>
        <taxon>Hexacorallia</taxon>
        <taxon>Actiniaria</taxon>
        <taxon>Edwardsiidae</taxon>
        <taxon>Nematostella</taxon>
    </lineage>
</organism>
<dbReference type="InParanoid" id="A7RVM1"/>
<protein>
    <submittedName>
        <fullName evidence="3">Uncharacterized protein</fullName>
    </submittedName>
</protein>
<dbReference type="PRINTS" id="PR00081">
    <property type="entry name" value="GDHRDH"/>
</dbReference>
<dbReference type="STRING" id="45351.A7RVM1"/>
<dbReference type="InterPro" id="IPR020904">
    <property type="entry name" value="Sc_DH/Rdtase_CS"/>
</dbReference>
<dbReference type="AlphaFoldDB" id="A7RVM1"/>
<dbReference type="Pfam" id="PF00106">
    <property type="entry name" value="adh_short"/>
    <property type="match status" value="1"/>
</dbReference>
<accession>A7RVM1</accession>